<dbReference type="Proteomes" id="UP001150238">
    <property type="component" value="Unassembled WGS sequence"/>
</dbReference>
<reference evidence="2" key="1">
    <citation type="submission" date="2022-08" db="EMBL/GenBank/DDBJ databases">
        <authorList>
            <consortium name="DOE Joint Genome Institute"/>
            <person name="Min B."/>
            <person name="Riley R."/>
            <person name="Sierra-Patev S."/>
            <person name="Naranjo-Ortiz M."/>
            <person name="Looney B."/>
            <person name="Konkel Z."/>
            <person name="Slot J.C."/>
            <person name="Sakamoto Y."/>
            <person name="Steenwyk J.L."/>
            <person name="Rokas A."/>
            <person name="Carro J."/>
            <person name="Camarero S."/>
            <person name="Ferreira P."/>
            <person name="Molpeceres G."/>
            <person name="Ruiz-Duenas F.J."/>
            <person name="Serrano A."/>
            <person name="Henrissat B."/>
            <person name="Drula E."/>
            <person name="Hughes K.W."/>
            <person name="Mata J.L."/>
            <person name="Ishikawa N.K."/>
            <person name="Vargas-Isla R."/>
            <person name="Ushijima S."/>
            <person name="Smith C.A."/>
            <person name="Ahrendt S."/>
            <person name="Andreopoulos W."/>
            <person name="He G."/>
            <person name="Labutti K."/>
            <person name="Lipzen A."/>
            <person name="Ng V."/>
            <person name="Sandor L."/>
            <person name="Barry K."/>
            <person name="Martinez A.T."/>
            <person name="Xiao Y."/>
            <person name="Gibbons J.G."/>
            <person name="Terashima K."/>
            <person name="Hibbett D.S."/>
            <person name="Grigoriev I.V."/>
        </authorList>
    </citation>
    <scope>NUCLEOTIDE SEQUENCE</scope>
    <source>
        <strain evidence="2">Sp2 HRB7682 ss15</strain>
    </source>
</reference>
<gene>
    <name evidence="2" type="ORF">C8J55DRAFT_493284</name>
</gene>
<evidence type="ECO:0000313" key="2">
    <source>
        <dbReference type="EMBL" id="KAJ4465793.1"/>
    </source>
</evidence>
<sequence length="356" mass="39570">MITLSQLKDEDFANIAGSKIKKTLRTNNNVDAFKFNIRRLPTVTPFHQISIFKLLIFKLQDSRTLSPRGAVTAIGLLSVHFWSAVIRRTYEMLPAENFEKCQINYGVPLCQCLEPSRPRMQLNDPITSALPAVESDAVNYQISDRAGASSVECVTTDRRHLRKRPGPKTGRHQRRKSLLPACTQGDSLDSVSSTGDYIRSTTYLSGTSSDLSDSVLCSYKLSEPSPPMEHPSLRLSTPPTQSATFSPQADSSYPTNDLINQLKSIFPSTPYECRRCSQLDIQSHDILLHEVVVPMDLNAAPTIPGHDDNYKSEWTMQGCECQKCSFDATTSHLNFYDISPEFKATTTSVPGISGIE</sequence>
<feature type="region of interest" description="Disordered" evidence="1">
    <location>
        <begin position="153"/>
        <end position="193"/>
    </location>
</feature>
<organism evidence="2 3">
    <name type="scientific">Lentinula lateritia</name>
    <dbReference type="NCBI Taxonomy" id="40482"/>
    <lineage>
        <taxon>Eukaryota</taxon>
        <taxon>Fungi</taxon>
        <taxon>Dikarya</taxon>
        <taxon>Basidiomycota</taxon>
        <taxon>Agaricomycotina</taxon>
        <taxon>Agaricomycetes</taxon>
        <taxon>Agaricomycetidae</taxon>
        <taxon>Agaricales</taxon>
        <taxon>Marasmiineae</taxon>
        <taxon>Omphalotaceae</taxon>
        <taxon>Lentinula</taxon>
    </lineage>
</organism>
<feature type="region of interest" description="Disordered" evidence="1">
    <location>
        <begin position="222"/>
        <end position="253"/>
    </location>
</feature>
<feature type="compositionally biased region" description="Polar residues" evidence="1">
    <location>
        <begin position="184"/>
        <end position="193"/>
    </location>
</feature>
<name>A0A9W9DE46_9AGAR</name>
<protein>
    <submittedName>
        <fullName evidence="2">Uncharacterized protein</fullName>
    </submittedName>
</protein>
<proteinExistence type="predicted"/>
<evidence type="ECO:0000313" key="3">
    <source>
        <dbReference type="Proteomes" id="UP001150238"/>
    </source>
</evidence>
<evidence type="ECO:0000256" key="1">
    <source>
        <dbReference type="SAM" id="MobiDB-lite"/>
    </source>
</evidence>
<comment type="caution">
    <text evidence="2">The sequence shown here is derived from an EMBL/GenBank/DDBJ whole genome shotgun (WGS) entry which is preliminary data.</text>
</comment>
<reference evidence="2" key="2">
    <citation type="journal article" date="2023" name="Proc. Natl. Acad. Sci. U.S.A.">
        <title>A global phylogenomic analysis of the shiitake genus Lentinula.</title>
        <authorList>
            <person name="Sierra-Patev S."/>
            <person name="Min B."/>
            <person name="Naranjo-Ortiz M."/>
            <person name="Looney B."/>
            <person name="Konkel Z."/>
            <person name="Slot J.C."/>
            <person name="Sakamoto Y."/>
            <person name="Steenwyk J.L."/>
            <person name="Rokas A."/>
            <person name="Carro J."/>
            <person name="Camarero S."/>
            <person name="Ferreira P."/>
            <person name="Molpeceres G."/>
            <person name="Ruiz-Duenas F.J."/>
            <person name="Serrano A."/>
            <person name="Henrissat B."/>
            <person name="Drula E."/>
            <person name="Hughes K.W."/>
            <person name="Mata J.L."/>
            <person name="Ishikawa N.K."/>
            <person name="Vargas-Isla R."/>
            <person name="Ushijima S."/>
            <person name="Smith C.A."/>
            <person name="Donoghue J."/>
            <person name="Ahrendt S."/>
            <person name="Andreopoulos W."/>
            <person name="He G."/>
            <person name="LaButti K."/>
            <person name="Lipzen A."/>
            <person name="Ng V."/>
            <person name="Riley R."/>
            <person name="Sandor L."/>
            <person name="Barry K."/>
            <person name="Martinez A.T."/>
            <person name="Xiao Y."/>
            <person name="Gibbons J.G."/>
            <person name="Terashima K."/>
            <person name="Grigoriev I.V."/>
            <person name="Hibbett D."/>
        </authorList>
    </citation>
    <scope>NUCLEOTIDE SEQUENCE</scope>
    <source>
        <strain evidence="2">Sp2 HRB7682 ss15</strain>
    </source>
</reference>
<accession>A0A9W9DE46</accession>
<feature type="compositionally biased region" description="Basic residues" evidence="1">
    <location>
        <begin position="159"/>
        <end position="177"/>
    </location>
</feature>
<feature type="compositionally biased region" description="Polar residues" evidence="1">
    <location>
        <begin position="234"/>
        <end position="253"/>
    </location>
</feature>
<dbReference type="AlphaFoldDB" id="A0A9W9DE46"/>
<dbReference type="EMBL" id="JANVFS010000048">
    <property type="protein sequence ID" value="KAJ4465793.1"/>
    <property type="molecule type" value="Genomic_DNA"/>
</dbReference>